<protein>
    <recommendedName>
        <fullName evidence="1">ABC-type transport auxiliary lipoprotein component domain-containing protein</fullName>
    </recommendedName>
</protein>
<comment type="caution">
    <text evidence="2">The sequence shown here is derived from an EMBL/GenBank/DDBJ whole genome shotgun (WGS) entry which is preliminary data.</text>
</comment>
<dbReference type="SUPFAM" id="SSF159594">
    <property type="entry name" value="XCC0632-like"/>
    <property type="match status" value="1"/>
</dbReference>
<dbReference type="EMBL" id="WNCL01000019">
    <property type="protein sequence ID" value="MTU43466.1"/>
    <property type="molecule type" value="Genomic_DNA"/>
</dbReference>
<dbReference type="RefSeq" id="WP_021868470.1">
    <property type="nucleotide sequence ID" value="NZ_CAJUON010000005.1"/>
</dbReference>
<sequence length="201" mass="22265">MKRRTLALGLLTGLASCSILPERPPLKLYTLLANLNTQDCRAPKRRLSSVRINSPMIASPYDSTRCYVLIKDNRIYNTDINRFSSNPGNLIGDGLREVIQDCGPWNVVLSPNSISTPAYQLTVFVSKFFINAVKKPFAAVVEMEVSVVASVSGKLVFHETYSQTQNTPTDDMPGAVSAFDVCLENIFKTLTNDLNKQATRM</sequence>
<name>A0A6I3S058_9BURK</name>
<feature type="domain" description="ABC-type transport auxiliary lipoprotein component" evidence="1">
    <location>
        <begin position="29"/>
        <end position="185"/>
    </location>
</feature>
<gene>
    <name evidence="2" type="ORF">GMD42_07485</name>
</gene>
<evidence type="ECO:0000259" key="1">
    <source>
        <dbReference type="Pfam" id="PF03886"/>
    </source>
</evidence>
<dbReference type="Proteomes" id="UP000462362">
    <property type="component" value="Unassembled WGS sequence"/>
</dbReference>
<dbReference type="PROSITE" id="PS51257">
    <property type="entry name" value="PROKAR_LIPOPROTEIN"/>
    <property type="match status" value="1"/>
</dbReference>
<reference evidence="2 3" key="1">
    <citation type="journal article" date="2019" name="Nat. Med.">
        <title>A library of human gut bacterial isolates paired with longitudinal multiomics data enables mechanistic microbiome research.</title>
        <authorList>
            <person name="Poyet M."/>
            <person name="Groussin M."/>
            <person name="Gibbons S.M."/>
            <person name="Avila-Pacheco J."/>
            <person name="Jiang X."/>
            <person name="Kearney S.M."/>
            <person name="Perrotta A.R."/>
            <person name="Berdy B."/>
            <person name="Zhao S."/>
            <person name="Lieberman T.D."/>
            <person name="Swanson P.K."/>
            <person name="Smith M."/>
            <person name="Roesemann S."/>
            <person name="Alexander J.E."/>
            <person name="Rich S.A."/>
            <person name="Livny J."/>
            <person name="Vlamakis H."/>
            <person name="Clish C."/>
            <person name="Bullock K."/>
            <person name="Deik A."/>
            <person name="Scott J."/>
            <person name="Pierce K.A."/>
            <person name="Xavier R.J."/>
            <person name="Alm E.J."/>
        </authorList>
    </citation>
    <scope>NUCLEOTIDE SEQUENCE [LARGE SCALE GENOMIC DNA]</scope>
    <source>
        <strain evidence="2 3">BIOML-A2</strain>
    </source>
</reference>
<accession>A0A6I3S058</accession>
<dbReference type="InterPro" id="IPR005586">
    <property type="entry name" value="ABC_trans_aux"/>
</dbReference>
<evidence type="ECO:0000313" key="2">
    <source>
        <dbReference type="EMBL" id="MTU43466.1"/>
    </source>
</evidence>
<dbReference type="Gene3D" id="3.40.50.10610">
    <property type="entry name" value="ABC-type transport auxiliary lipoprotein component"/>
    <property type="match status" value="1"/>
</dbReference>
<organism evidence="2 3">
    <name type="scientific">Parasutterella excrementihominis</name>
    <dbReference type="NCBI Taxonomy" id="487175"/>
    <lineage>
        <taxon>Bacteria</taxon>
        <taxon>Pseudomonadati</taxon>
        <taxon>Pseudomonadota</taxon>
        <taxon>Betaproteobacteria</taxon>
        <taxon>Burkholderiales</taxon>
        <taxon>Sutterellaceae</taxon>
        <taxon>Parasutterella</taxon>
    </lineage>
</organism>
<proteinExistence type="predicted"/>
<dbReference type="AlphaFoldDB" id="A0A6I3S058"/>
<evidence type="ECO:0000313" key="3">
    <source>
        <dbReference type="Proteomes" id="UP000462362"/>
    </source>
</evidence>
<dbReference type="Pfam" id="PF03886">
    <property type="entry name" value="ABC_trans_aux"/>
    <property type="match status" value="1"/>
</dbReference>